<dbReference type="PRINTS" id="PR00412">
    <property type="entry name" value="EPOXHYDRLASE"/>
</dbReference>
<dbReference type="EMBL" id="JNSL01000001">
    <property type="protein sequence ID" value="KGA21821.1"/>
    <property type="molecule type" value="Genomic_DNA"/>
</dbReference>
<dbReference type="InterPro" id="IPR029058">
    <property type="entry name" value="AB_hydrolase_fold"/>
</dbReference>
<name>A0A094R421_9ZZZZ</name>
<accession>A0A094R421</accession>
<dbReference type="InterPro" id="IPR000639">
    <property type="entry name" value="Epox_hydrolase-like"/>
</dbReference>
<dbReference type="GO" id="GO:0046464">
    <property type="term" value="P:acylglycerol catabolic process"/>
    <property type="evidence" value="ECO:0007669"/>
    <property type="project" value="TreeGrafter"/>
</dbReference>
<dbReference type="GO" id="GO:0047372">
    <property type="term" value="F:monoacylglycerol lipase activity"/>
    <property type="evidence" value="ECO:0007669"/>
    <property type="project" value="TreeGrafter"/>
</dbReference>
<dbReference type="Gene3D" id="3.40.50.1820">
    <property type="entry name" value="alpha/beta hydrolase"/>
    <property type="match status" value="1"/>
</dbReference>
<dbReference type="InterPro" id="IPR000073">
    <property type="entry name" value="AB_hydrolase_1"/>
</dbReference>
<feature type="domain" description="AB hydrolase-1" evidence="1">
    <location>
        <begin position="40"/>
        <end position="279"/>
    </location>
</feature>
<dbReference type="PANTHER" id="PTHR43798">
    <property type="entry name" value="MONOACYLGLYCEROL LIPASE"/>
    <property type="match status" value="1"/>
</dbReference>
<dbReference type="Pfam" id="PF00561">
    <property type="entry name" value="Abhydrolase_1"/>
    <property type="match status" value="1"/>
</dbReference>
<comment type="caution">
    <text evidence="2">The sequence shown here is derived from an EMBL/GenBank/DDBJ whole genome shotgun (WGS) entry which is preliminary data.</text>
</comment>
<organism evidence="2">
    <name type="scientific">freshwater metagenome</name>
    <dbReference type="NCBI Taxonomy" id="449393"/>
    <lineage>
        <taxon>unclassified sequences</taxon>
        <taxon>metagenomes</taxon>
        <taxon>ecological metagenomes</taxon>
    </lineage>
</organism>
<proteinExistence type="predicted"/>
<evidence type="ECO:0000259" key="1">
    <source>
        <dbReference type="Pfam" id="PF00561"/>
    </source>
</evidence>
<protein>
    <recommendedName>
        <fullName evidence="1">AB hydrolase-1 domain-containing protein</fullName>
    </recommendedName>
</protein>
<dbReference type="PRINTS" id="PR00111">
    <property type="entry name" value="ABHYDROLASE"/>
</dbReference>
<dbReference type="PANTHER" id="PTHR43798:SF33">
    <property type="entry name" value="HYDROLASE, PUTATIVE (AFU_ORTHOLOGUE AFUA_2G14860)-RELATED"/>
    <property type="match status" value="1"/>
</dbReference>
<reference evidence="2" key="1">
    <citation type="submission" date="2014-06" db="EMBL/GenBank/DDBJ databases">
        <title>Key roles for freshwater Actinobacteria revealed by deep metagenomic sequencing.</title>
        <authorList>
            <person name="Ghai R."/>
            <person name="Mizuno C.M."/>
            <person name="Picazo A."/>
            <person name="Camacho A."/>
            <person name="Rodriguez-Valera F."/>
        </authorList>
    </citation>
    <scope>NUCLEOTIDE SEQUENCE</scope>
</reference>
<gene>
    <name evidence="2" type="ORF">GM51_0375</name>
</gene>
<evidence type="ECO:0000313" key="2">
    <source>
        <dbReference type="EMBL" id="KGA21821.1"/>
    </source>
</evidence>
<sequence length="294" mass="32369">MLPQDLYQSAESRAVRHTAEIDGNLCVYYEYPSSGYSDTTLVMIHGYRGNHRGLQAIAGGLTKFRVIIPDLPGFGESKPLRVTHSIQAYSDWLHQFLGVLQLQNQAHLMGHSFGSLVVGFYATQHSPRSVSLVNPVSSPALEGPRAALTNLTRLYYSLASALPKTIGQWLLRSKIAVMVMSVVMAKTKQRSLRRWIHNQHLSNFSDFASVGVATEGYEASISTDLSKLATSISAPVIVVAATLDDITDIGTQRRVSKQYSNSTYREIQGVGHLVHYEAPDQAASFITEFLDSQP</sequence>
<dbReference type="SUPFAM" id="SSF53474">
    <property type="entry name" value="alpha/beta-Hydrolases"/>
    <property type="match status" value="1"/>
</dbReference>
<dbReference type="GO" id="GO:0016020">
    <property type="term" value="C:membrane"/>
    <property type="evidence" value="ECO:0007669"/>
    <property type="project" value="TreeGrafter"/>
</dbReference>
<dbReference type="AlphaFoldDB" id="A0A094R421"/>
<dbReference type="InterPro" id="IPR050266">
    <property type="entry name" value="AB_hydrolase_sf"/>
</dbReference>